<organism evidence="1 2">
    <name type="scientific">Necator americanus</name>
    <name type="common">Human hookworm</name>
    <dbReference type="NCBI Taxonomy" id="51031"/>
    <lineage>
        <taxon>Eukaryota</taxon>
        <taxon>Metazoa</taxon>
        <taxon>Ecdysozoa</taxon>
        <taxon>Nematoda</taxon>
        <taxon>Chromadorea</taxon>
        <taxon>Rhabditida</taxon>
        <taxon>Rhabditina</taxon>
        <taxon>Rhabditomorpha</taxon>
        <taxon>Strongyloidea</taxon>
        <taxon>Ancylostomatidae</taxon>
        <taxon>Bunostominae</taxon>
        <taxon>Necator</taxon>
    </lineage>
</organism>
<evidence type="ECO:0000313" key="2">
    <source>
        <dbReference type="Proteomes" id="UP001303046"/>
    </source>
</evidence>
<name>A0ABR1C7Y1_NECAM</name>
<protein>
    <submittedName>
        <fullName evidence="1">Uncharacterized protein</fullName>
    </submittedName>
</protein>
<dbReference type="Proteomes" id="UP001303046">
    <property type="component" value="Unassembled WGS sequence"/>
</dbReference>
<keyword evidence="2" id="KW-1185">Reference proteome</keyword>
<accession>A0ABR1C7Y1</accession>
<dbReference type="EMBL" id="JAVFWL010000002">
    <property type="protein sequence ID" value="KAK6733748.1"/>
    <property type="molecule type" value="Genomic_DNA"/>
</dbReference>
<comment type="caution">
    <text evidence="1">The sequence shown here is derived from an EMBL/GenBank/DDBJ whole genome shotgun (WGS) entry which is preliminary data.</text>
</comment>
<evidence type="ECO:0000313" key="1">
    <source>
        <dbReference type="EMBL" id="KAK6733748.1"/>
    </source>
</evidence>
<gene>
    <name evidence="1" type="primary">Necator_chrII.g5277</name>
    <name evidence="1" type="ORF">RB195_017484</name>
</gene>
<reference evidence="1 2" key="1">
    <citation type="submission" date="2023-08" db="EMBL/GenBank/DDBJ databases">
        <title>A Necator americanus chromosomal reference genome.</title>
        <authorList>
            <person name="Ilik V."/>
            <person name="Petrzelkova K.J."/>
            <person name="Pardy F."/>
            <person name="Fuh T."/>
            <person name="Niatou-Singa F.S."/>
            <person name="Gouil Q."/>
            <person name="Baker L."/>
            <person name="Ritchie M.E."/>
            <person name="Jex A.R."/>
            <person name="Gazzola D."/>
            <person name="Li H."/>
            <person name="Toshio Fujiwara R."/>
            <person name="Zhan B."/>
            <person name="Aroian R.V."/>
            <person name="Pafco B."/>
            <person name="Schwarz E.M."/>
        </authorList>
    </citation>
    <scope>NUCLEOTIDE SEQUENCE [LARGE SCALE GENOMIC DNA]</scope>
    <source>
        <strain evidence="1 2">Aroian</strain>
        <tissue evidence="1">Whole animal</tissue>
    </source>
</reference>
<proteinExistence type="predicted"/>
<sequence>MVSAKDYVWVYGVKPSRQALATLALFWHCPAFLVRRSRTTLSASSASLEQLVLYLRLPIPRKNLSTDLYWVSFVTEMTHLQAVFEGAPDAVSLTPIICGFRLDEAFLSSSRPGRDTMSPRQCGFRNLSRLSTLVCNSVTLFVGSSRYTQRRQSYPLCLSRPTKEDEQWLVDKAGSFEKYYRFPEISNVALSALCNNNHNARRSTDVLDDCKTQFSDLSVLCPIRPHGHIHLSWMGW</sequence>